<evidence type="ECO:0000313" key="3">
    <source>
        <dbReference type="Proteomes" id="UP000266673"/>
    </source>
</evidence>
<dbReference type="PROSITE" id="PS50011">
    <property type="entry name" value="PROTEIN_KINASE_DOM"/>
    <property type="match status" value="1"/>
</dbReference>
<proteinExistence type="predicted"/>
<evidence type="ECO:0000313" key="2">
    <source>
        <dbReference type="EMBL" id="RIB19033.1"/>
    </source>
</evidence>
<keyword evidence="3" id="KW-1185">Reference proteome</keyword>
<dbReference type="Gene3D" id="1.25.40.10">
    <property type="entry name" value="Tetratricopeptide repeat domain"/>
    <property type="match status" value="2"/>
</dbReference>
<dbReference type="Gene3D" id="1.10.510.10">
    <property type="entry name" value="Transferase(Phosphotransferase) domain 1"/>
    <property type="match status" value="1"/>
</dbReference>
<dbReference type="OrthoDB" id="2384430at2759"/>
<accession>A0A397VGL8</accession>
<dbReference type="InterPro" id="IPR011990">
    <property type="entry name" value="TPR-like_helical_dom_sf"/>
</dbReference>
<evidence type="ECO:0000259" key="1">
    <source>
        <dbReference type="PROSITE" id="PS50011"/>
    </source>
</evidence>
<organism evidence="2 3">
    <name type="scientific">Gigaspora rosea</name>
    <dbReference type="NCBI Taxonomy" id="44941"/>
    <lineage>
        <taxon>Eukaryota</taxon>
        <taxon>Fungi</taxon>
        <taxon>Fungi incertae sedis</taxon>
        <taxon>Mucoromycota</taxon>
        <taxon>Glomeromycotina</taxon>
        <taxon>Glomeromycetes</taxon>
        <taxon>Diversisporales</taxon>
        <taxon>Gigasporaceae</taxon>
        <taxon>Gigaspora</taxon>
    </lineage>
</organism>
<dbReference type="Proteomes" id="UP000266673">
    <property type="component" value="Unassembled WGS sequence"/>
</dbReference>
<dbReference type="Pfam" id="PF00069">
    <property type="entry name" value="Pkinase"/>
    <property type="match status" value="1"/>
</dbReference>
<dbReference type="InterPro" id="IPR006597">
    <property type="entry name" value="Sel1-like"/>
</dbReference>
<name>A0A397VGL8_9GLOM</name>
<dbReference type="STRING" id="44941.A0A397VGL8"/>
<gene>
    <name evidence="2" type="ORF">C2G38_2141818</name>
</gene>
<reference evidence="2 3" key="1">
    <citation type="submission" date="2018-06" db="EMBL/GenBank/DDBJ databases">
        <title>Comparative genomics reveals the genomic features of Rhizophagus irregularis, R. cerebriforme, R. diaphanum and Gigaspora rosea, and their symbiotic lifestyle signature.</title>
        <authorList>
            <person name="Morin E."/>
            <person name="San Clemente H."/>
            <person name="Chen E.C.H."/>
            <person name="De La Providencia I."/>
            <person name="Hainaut M."/>
            <person name="Kuo A."/>
            <person name="Kohler A."/>
            <person name="Murat C."/>
            <person name="Tang N."/>
            <person name="Roy S."/>
            <person name="Loubradou J."/>
            <person name="Henrissat B."/>
            <person name="Grigoriev I.V."/>
            <person name="Corradi N."/>
            <person name="Roux C."/>
            <person name="Martin F.M."/>
        </authorList>
    </citation>
    <scope>NUCLEOTIDE SEQUENCE [LARGE SCALE GENOMIC DNA]</scope>
    <source>
        <strain evidence="2 3">DAOM 194757</strain>
    </source>
</reference>
<protein>
    <recommendedName>
        <fullName evidence="1">Protein kinase domain-containing protein</fullName>
    </recommendedName>
</protein>
<dbReference type="GO" id="GO:0004672">
    <property type="term" value="F:protein kinase activity"/>
    <property type="evidence" value="ECO:0007669"/>
    <property type="project" value="InterPro"/>
</dbReference>
<dbReference type="InterPro" id="IPR052945">
    <property type="entry name" value="Mitotic_Regulator"/>
</dbReference>
<dbReference type="PANTHER" id="PTHR43628:SF1">
    <property type="entry name" value="CHITIN SYNTHASE REGULATORY FACTOR 2-RELATED"/>
    <property type="match status" value="1"/>
</dbReference>
<dbReference type="AlphaFoldDB" id="A0A397VGL8"/>
<dbReference type="InterPro" id="IPR000719">
    <property type="entry name" value="Prot_kinase_dom"/>
</dbReference>
<dbReference type="EMBL" id="QKWP01000500">
    <property type="protein sequence ID" value="RIB19033.1"/>
    <property type="molecule type" value="Genomic_DNA"/>
</dbReference>
<sequence length="300" mass="34989">MEDSNDKHLITIDISEDFLVNFEDEYNKEGVKLLDEKNYREAFKSFKKSADAGYACGKCNVGWCYQNGFGVEKDENRAFEYYQMSVNMGYNKAKCYIGYCYYKGIGVKKNKHQAFIHYKGSADMGCAKGAYNTGYFYEEGIGVEKDYQQAFIYYKKSADMDCHEGVFSVGSCYEKGIGVKLDKYRCFYYYSKSGHLGYENGKKEAEKFYNNELDETIKDYYKYCLVLEYANNGNLRNYLQANKLDWKEKKRIATEISLGLLFLHKNEIIHRDFNIIMWMISNNGIHLNNKFIFCLYGIGS</sequence>
<dbReference type="SUPFAM" id="SSF81901">
    <property type="entry name" value="HCP-like"/>
    <property type="match status" value="1"/>
</dbReference>
<comment type="caution">
    <text evidence="2">The sequence shown here is derived from an EMBL/GenBank/DDBJ whole genome shotgun (WGS) entry which is preliminary data.</text>
</comment>
<dbReference type="Pfam" id="PF08238">
    <property type="entry name" value="Sel1"/>
    <property type="match status" value="5"/>
</dbReference>
<dbReference type="GO" id="GO:0005524">
    <property type="term" value="F:ATP binding"/>
    <property type="evidence" value="ECO:0007669"/>
    <property type="project" value="InterPro"/>
</dbReference>
<feature type="domain" description="Protein kinase" evidence="1">
    <location>
        <begin position="28"/>
        <end position="300"/>
    </location>
</feature>
<dbReference type="SMART" id="SM00671">
    <property type="entry name" value="SEL1"/>
    <property type="match status" value="5"/>
</dbReference>
<dbReference type="PANTHER" id="PTHR43628">
    <property type="entry name" value="ACTIVATOR OF C KINASE PROTEIN 1-RELATED"/>
    <property type="match status" value="1"/>
</dbReference>